<comment type="caution">
    <text evidence="1">The sequence shown here is derived from an EMBL/GenBank/DDBJ whole genome shotgun (WGS) entry which is preliminary data.</text>
</comment>
<dbReference type="EMBL" id="JAFBMS010000138">
    <property type="protein sequence ID" value="KAG9334808.1"/>
    <property type="molecule type" value="Genomic_DNA"/>
</dbReference>
<sequence length="173" mass="19339">MGSEWLRSSLHVILWGCCGSGSGSQSLRWRVVPCGRQVLPGFCGCAGFLGGICMHVCSQLRAFPASFTRVSSVGETGLTRVASFCIFLWRLAGGVLLAPDTAVFCRWCIVWMILKKILRPQRLCRTKRVQLGKVRTRILTNSVKISMLYSVCKQNWRWCNSIITIQSFTSNIT</sequence>
<reference evidence="1" key="1">
    <citation type="thesis" date="2021" institute="BYU ScholarsArchive" country="Provo, UT, USA">
        <title>Applications of and Algorithms for Genome Assembly and Genomic Analyses with an Emphasis on Marine Teleosts.</title>
        <authorList>
            <person name="Pickett B.D."/>
        </authorList>
    </citation>
    <scope>NUCLEOTIDE SEQUENCE</scope>
    <source>
        <strain evidence="1">HI-2016</strain>
    </source>
</reference>
<accession>A0A8T2NAK1</accession>
<evidence type="ECO:0000313" key="2">
    <source>
        <dbReference type="Proteomes" id="UP000824540"/>
    </source>
</evidence>
<name>A0A8T2NAK1_9TELE</name>
<feature type="non-terminal residue" evidence="1">
    <location>
        <position position="173"/>
    </location>
</feature>
<keyword evidence="2" id="KW-1185">Reference proteome</keyword>
<gene>
    <name evidence="1" type="ORF">JZ751_006470</name>
</gene>
<dbReference type="Proteomes" id="UP000824540">
    <property type="component" value="Unassembled WGS sequence"/>
</dbReference>
<dbReference type="AlphaFoldDB" id="A0A8T2NAK1"/>
<evidence type="ECO:0000313" key="1">
    <source>
        <dbReference type="EMBL" id="KAG9334808.1"/>
    </source>
</evidence>
<organism evidence="1 2">
    <name type="scientific">Albula glossodonta</name>
    <name type="common">roundjaw bonefish</name>
    <dbReference type="NCBI Taxonomy" id="121402"/>
    <lineage>
        <taxon>Eukaryota</taxon>
        <taxon>Metazoa</taxon>
        <taxon>Chordata</taxon>
        <taxon>Craniata</taxon>
        <taxon>Vertebrata</taxon>
        <taxon>Euteleostomi</taxon>
        <taxon>Actinopterygii</taxon>
        <taxon>Neopterygii</taxon>
        <taxon>Teleostei</taxon>
        <taxon>Albuliformes</taxon>
        <taxon>Albulidae</taxon>
        <taxon>Albula</taxon>
    </lineage>
</organism>
<protein>
    <submittedName>
        <fullName evidence="1">Uncharacterized protein</fullName>
    </submittedName>
</protein>
<proteinExistence type="predicted"/>